<dbReference type="InterPro" id="IPR008332">
    <property type="entry name" value="MethylG_MeTrfase_N"/>
</dbReference>
<feature type="domain" description="Methylated-DNA-[protein]-cysteine S-methyltransferase DNA binding" evidence="10">
    <location>
        <begin position="79"/>
        <end position="163"/>
    </location>
</feature>
<dbReference type="GO" id="GO:0006307">
    <property type="term" value="P:DNA alkylation repair"/>
    <property type="evidence" value="ECO:0007669"/>
    <property type="project" value="UniProtKB-UniRule"/>
</dbReference>
<dbReference type="EC" id="2.1.1.63" evidence="9"/>
<evidence type="ECO:0000256" key="3">
    <source>
        <dbReference type="ARBA" id="ARBA00022490"/>
    </source>
</evidence>
<evidence type="ECO:0000256" key="1">
    <source>
        <dbReference type="ARBA" id="ARBA00001286"/>
    </source>
</evidence>
<evidence type="ECO:0000256" key="5">
    <source>
        <dbReference type="ARBA" id="ARBA00022679"/>
    </source>
</evidence>
<dbReference type="Gene3D" id="3.30.160.70">
    <property type="entry name" value="Methylated DNA-protein cysteine methyltransferase domain"/>
    <property type="match status" value="1"/>
</dbReference>
<dbReference type="InterPro" id="IPR036388">
    <property type="entry name" value="WH-like_DNA-bd_sf"/>
</dbReference>
<comment type="miscellaneous">
    <text evidence="9">This enzyme catalyzes only one turnover and therefore is not strictly catalytic. According to one definition, an enzyme is a biocatalyst that acts repeatedly and over many reaction cycles.</text>
</comment>
<feature type="active site" description="Nucleophile; methyl group acceptor" evidence="9">
    <location>
        <position position="134"/>
    </location>
</feature>
<sequence>MYYTCKYVSPLGGMTLASDGKNLTGLWFDGQKYFAGNLPAQHDEQDLPVFAQTKRWLDIYFAGKEPCFTPPLSMGGVSPFRRRVWEIMRTIPYGHTSTYGKIAAQIAAETGKRVCAQAVGGAVGHNGIALIIPCHRVLGAGGSMTGYAGGIDKKIALLQLEGADVFNGKGKM</sequence>
<evidence type="ECO:0000256" key="2">
    <source>
        <dbReference type="ARBA" id="ARBA00008711"/>
    </source>
</evidence>
<evidence type="ECO:0000256" key="4">
    <source>
        <dbReference type="ARBA" id="ARBA00022603"/>
    </source>
</evidence>
<dbReference type="NCBIfam" id="TIGR00589">
    <property type="entry name" value="ogt"/>
    <property type="match status" value="1"/>
</dbReference>
<comment type="catalytic activity">
    <reaction evidence="1 9">
        <text>a 4-O-methyl-thymidine in DNA + L-cysteinyl-[protein] = a thymidine in DNA + S-methyl-L-cysteinyl-[protein]</text>
        <dbReference type="Rhea" id="RHEA:53428"/>
        <dbReference type="Rhea" id="RHEA-COMP:10131"/>
        <dbReference type="Rhea" id="RHEA-COMP:10132"/>
        <dbReference type="Rhea" id="RHEA-COMP:13555"/>
        <dbReference type="Rhea" id="RHEA-COMP:13556"/>
        <dbReference type="ChEBI" id="CHEBI:29950"/>
        <dbReference type="ChEBI" id="CHEBI:82612"/>
        <dbReference type="ChEBI" id="CHEBI:137386"/>
        <dbReference type="ChEBI" id="CHEBI:137387"/>
        <dbReference type="EC" id="2.1.1.63"/>
    </reaction>
</comment>
<proteinExistence type="inferred from homology"/>
<keyword evidence="6 9" id="KW-0227">DNA damage</keyword>
<dbReference type="Gene3D" id="1.10.10.10">
    <property type="entry name" value="Winged helix-like DNA-binding domain superfamily/Winged helix DNA-binding domain"/>
    <property type="match status" value="1"/>
</dbReference>
<gene>
    <name evidence="12" type="ORF">H9851_05370</name>
</gene>
<accession>A0A9D2AUS7</accession>
<evidence type="ECO:0000256" key="6">
    <source>
        <dbReference type="ARBA" id="ARBA00022763"/>
    </source>
</evidence>
<dbReference type="Pfam" id="PF02870">
    <property type="entry name" value="Methyltransf_1N"/>
    <property type="match status" value="1"/>
</dbReference>
<keyword evidence="7 9" id="KW-0234">DNA repair</keyword>
<dbReference type="GO" id="GO:0005737">
    <property type="term" value="C:cytoplasm"/>
    <property type="evidence" value="ECO:0007669"/>
    <property type="project" value="UniProtKB-SubCell"/>
</dbReference>
<keyword evidence="5 9" id="KW-0808">Transferase</keyword>
<dbReference type="HAMAP" id="MF_00772">
    <property type="entry name" value="OGT"/>
    <property type="match status" value="1"/>
</dbReference>
<organism evidence="12 13">
    <name type="scientific">Candidatus Borkfalkia faecavium</name>
    <dbReference type="NCBI Taxonomy" id="2838508"/>
    <lineage>
        <taxon>Bacteria</taxon>
        <taxon>Bacillati</taxon>
        <taxon>Bacillota</taxon>
        <taxon>Clostridia</taxon>
        <taxon>Christensenellales</taxon>
        <taxon>Christensenellaceae</taxon>
        <taxon>Candidatus Borkfalkia</taxon>
    </lineage>
</organism>
<dbReference type="InterPro" id="IPR023546">
    <property type="entry name" value="MGMT"/>
</dbReference>
<dbReference type="GO" id="GO:0003908">
    <property type="term" value="F:methylated-DNA-[protein]-cysteine S-methyltransferase activity"/>
    <property type="evidence" value="ECO:0007669"/>
    <property type="project" value="UniProtKB-UniRule"/>
</dbReference>
<dbReference type="CDD" id="cd06445">
    <property type="entry name" value="ATase"/>
    <property type="match status" value="1"/>
</dbReference>
<feature type="domain" description="Methylguanine DNA methyltransferase ribonuclease-like" evidence="11">
    <location>
        <begin position="2"/>
        <end position="73"/>
    </location>
</feature>
<evidence type="ECO:0000259" key="11">
    <source>
        <dbReference type="Pfam" id="PF02870"/>
    </source>
</evidence>
<keyword evidence="3 9" id="KW-0963">Cytoplasm</keyword>
<comment type="function">
    <text evidence="9">Involved in the cellular defense against the biological effects of O6-methylguanine (O6-MeG) and O4-methylthymine (O4-MeT) in DNA. Repairs the methylated nucleobase in DNA by stoichiometrically transferring the methyl group to a cysteine residue in the enzyme. This is a suicide reaction: the enzyme is irreversibly inactivated.</text>
</comment>
<evidence type="ECO:0000256" key="9">
    <source>
        <dbReference type="HAMAP-Rule" id="MF_00772"/>
    </source>
</evidence>
<dbReference type="InterPro" id="IPR036631">
    <property type="entry name" value="MGMT_N_sf"/>
</dbReference>
<comment type="similarity">
    <text evidence="2 9">Belongs to the MGMT family.</text>
</comment>
<dbReference type="AlphaFoldDB" id="A0A9D2AUS7"/>
<reference evidence="12" key="1">
    <citation type="journal article" date="2021" name="PeerJ">
        <title>Extensive microbial diversity within the chicken gut microbiome revealed by metagenomics and culture.</title>
        <authorList>
            <person name="Gilroy R."/>
            <person name="Ravi A."/>
            <person name="Getino M."/>
            <person name="Pursley I."/>
            <person name="Horton D.L."/>
            <person name="Alikhan N.F."/>
            <person name="Baker D."/>
            <person name="Gharbi K."/>
            <person name="Hall N."/>
            <person name="Watson M."/>
            <person name="Adriaenssens E.M."/>
            <person name="Foster-Nyarko E."/>
            <person name="Jarju S."/>
            <person name="Secka A."/>
            <person name="Antonio M."/>
            <person name="Oren A."/>
            <person name="Chaudhuri R.R."/>
            <person name="La Ragione R."/>
            <person name="Hildebrand F."/>
            <person name="Pallen M.J."/>
        </authorList>
    </citation>
    <scope>NUCLEOTIDE SEQUENCE</scope>
    <source>
        <strain evidence="12">2189</strain>
    </source>
</reference>
<reference evidence="12" key="2">
    <citation type="submission" date="2021-04" db="EMBL/GenBank/DDBJ databases">
        <authorList>
            <person name="Gilroy R."/>
        </authorList>
    </citation>
    <scope>NUCLEOTIDE SEQUENCE</scope>
    <source>
        <strain evidence="12">2189</strain>
    </source>
</reference>
<protein>
    <recommendedName>
        <fullName evidence="9">Methylated-DNA--protein-cysteine methyltransferase</fullName>
        <ecNumber evidence="9">2.1.1.63</ecNumber>
    </recommendedName>
    <alternativeName>
        <fullName evidence="9">6-O-methylguanine-DNA methyltransferase</fullName>
        <shortName evidence="9">MGMT</shortName>
    </alternativeName>
    <alternativeName>
        <fullName evidence="9">O-6-methylguanine-DNA-alkyltransferase</fullName>
    </alternativeName>
</protein>
<comment type="catalytic activity">
    <reaction evidence="8 9">
        <text>a 6-O-methyl-2'-deoxyguanosine in DNA + L-cysteinyl-[protein] = S-methyl-L-cysteinyl-[protein] + a 2'-deoxyguanosine in DNA</text>
        <dbReference type="Rhea" id="RHEA:24000"/>
        <dbReference type="Rhea" id="RHEA-COMP:10131"/>
        <dbReference type="Rhea" id="RHEA-COMP:10132"/>
        <dbReference type="Rhea" id="RHEA-COMP:11367"/>
        <dbReference type="Rhea" id="RHEA-COMP:11368"/>
        <dbReference type="ChEBI" id="CHEBI:29950"/>
        <dbReference type="ChEBI" id="CHEBI:82612"/>
        <dbReference type="ChEBI" id="CHEBI:85445"/>
        <dbReference type="ChEBI" id="CHEBI:85448"/>
        <dbReference type="EC" id="2.1.1.63"/>
    </reaction>
</comment>
<dbReference type="InterPro" id="IPR001497">
    <property type="entry name" value="MethylDNA_cys_MeTrfase_AS"/>
</dbReference>
<dbReference type="Proteomes" id="UP000886847">
    <property type="component" value="Unassembled WGS sequence"/>
</dbReference>
<name>A0A9D2AUS7_9FIRM</name>
<dbReference type="Pfam" id="PF01035">
    <property type="entry name" value="DNA_binding_1"/>
    <property type="match status" value="1"/>
</dbReference>
<dbReference type="PROSITE" id="PS00374">
    <property type="entry name" value="MGMT"/>
    <property type="match status" value="1"/>
</dbReference>
<dbReference type="SUPFAM" id="SSF46767">
    <property type="entry name" value="Methylated DNA-protein cysteine methyltransferase, C-terminal domain"/>
    <property type="match status" value="1"/>
</dbReference>
<dbReference type="PANTHER" id="PTHR10815:SF5">
    <property type="entry name" value="METHYLATED-DNA--PROTEIN-CYSTEINE METHYLTRANSFERASE"/>
    <property type="match status" value="1"/>
</dbReference>
<dbReference type="GO" id="GO:0032259">
    <property type="term" value="P:methylation"/>
    <property type="evidence" value="ECO:0007669"/>
    <property type="project" value="UniProtKB-KW"/>
</dbReference>
<dbReference type="SUPFAM" id="SSF53155">
    <property type="entry name" value="Methylated DNA-protein cysteine methyltransferase domain"/>
    <property type="match status" value="1"/>
</dbReference>
<dbReference type="EMBL" id="DXEW01000027">
    <property type="protein sequence ID" value="HIX50695.1"/>
    <property type="molecule type" value="Genomic_DNA"/>
</dbReference>
<evidence type="ECO:0000256" key="7">
    <source>
        <dbReference type="ARBA" id="ARBA00023204"/>
    </source>
</evidence>
<evidence type="ECO:0000313" key="12">
    <source>
        <dbReference type="EMBL" id="HIX50695.1"/>
    </source>
</evidence>
<comment type="caution">
    <text evidence="12">The sequence shown here is derived from an EMBL/GenBank/DDBJ whole genome shotgun (WGS) entry which is preliminary data.</text>
</comment>
<keyword evidence="4 9" id="KW-0489">Methyltransferase</keyword>
<comment type="subcellular location">
    <subcellularLocation>
        <location evidence="9">Cytoplasm</location>
    </subcellularLocation>
</comment>
<evidence type="ECO:0000259" key="10">
    <source>
        <dbReference type="Pfam" id="PF01035"/>
    </source>
</evidence>
<dbReference type="InterPro" id="IPR036217">
    <property type="entry name" value="MethylDNA_cys_MeTrfase_DNAb"/>
</dbReference>
<dbReference type="FunFam" id="1.10.10.10:FF:000214">
    <property type="entry name" value="Methylated-DNA--protein-cysteine methyltransferase"/>
    <property type="match status" value="1"/>
</dbReference>
<evidence type="ECO:0000313" key="13">
    <source>
        <dbReference type="Proteomes" id="UP000886847"/>
    </source>
</evidence>
<evidence type="ECO:0000256" key="8">
    <source>
        <dbReference type="ARBA" id="ARBA00049348"/>
    </source>
</evidence>
<dbReference type="InterPro" id="IPR014048">
    <property type="entry name" value="MethylDNA_cys_MeTrfase_DNA-bd"/>
</dbReference>
<dbReference type="PANTHER" id="PTHR10815">
    <property type="entry name" value="METHYLATED-DNA--PROTEIN-CYSTEINE METHYLTRANSFERASE"/>
    <property type="match status" value="1"/>
</dbReference>